<comment type="caution">
    <text evidence="1">The sequence shown here is derived from an EMBL/GenBank/DDBJ whole genome shotgun (WGS) entry which is preliminary data.</text>
</comment>
<dbReference type="AlphaFoldDB" id="A0A0V0QTX0"/>
<keyword evidence="2" id="KW-1185">Reference proteome</keyword>
<gene>
    <name evidence="1" type="ORF">PPERSA_05543</name>
</gene>
<reference evidence="1 2" key="1">
    <citation type="journal article" date="2015" name="Sci. Rep.">
        <title>Genome of the facultative scuticociliatosis pathogen Pseudocohnilembus persalinus provides insight into its virulence through horizontal gene transfer.</title>
        <authorList>
            <person name="Xiong J."/>
            <person name="Wang G."/>
            <person name="Cheng J."/>
            <person name="Tian M."/>
            <person name="Pan X."/>
            <person name="Warren A."/>
            <person name="Jiang C."/>
            <person name="Yuan D."/>
            <person name="Miao W."/>
        </authorList>
    </citation>
    <scope>NUCLEOTIDE SEQUENCE [LARGE SCALE GENOMIC DNA]</scope>
    <source>
        <strain evidence="1">36N120E</strain>
    </source>
</reference>
<evidence type="ECO:0000313" key="2">
    <source>
        <dbReference type="Proteomes" id="UP000054937"/>
    </source>
</evidence>
<name>A0A0V0QTX0_PSEPJ</name>
<proteinExistence type="predicted"/>
<protein>
    <submittedName>
        <fullName evidence="1">Uncharacterized protein</fullName>
    </submittedName>
</protein>
<dbReference type="Proteomes" id="UP000054937">
    <property type="component" value="Unassembled WGS sequence"/>
</dbReference>
<accession>A0A0V0QTX0</accession>
<dbReference type="EMBL" id="LDAU01000108">
    <property type="protein sequence ID" value="KRX05434.1"/>
    <property type="molecule type" value="Genomic_DNA"/>
</dbReference>
<organism evidence="1 2">
    <name type="scientific">Pseudocohnilembus persalinus</name>
    <name type="common">Ciliate</name>
    <dbReference type="NCBI Taxonomy" id="266149"/>
    <lineage>
        <taxon>Eukaryota</taxon>
        <taxon>Sar</taxon>
        <taxon>Alveolata</taxon>
        <taxon>Ciliophora</taxon>
        <taxon>Intramacronucleata</taxon>
        <taxon>Oligohymenophorea</taxon>
        <taxon>Scuticociliatia</taxon>
        <taxon>Philasterida</taxon>
        <taxon>Pseudocohnilembidae</taxon>
        <taxon>Pseudocohnilembus</taxon>
    </lineage>
</organism>
<evidence type="ECO:0000313" key="1">
    <source>
        <dbReference type="EMBL" id="KRX05434.1"/>
    </source>
</evidence>
<dbReference type="InParanoid" id="A0A0V0QTX0"/>
<sequence>MSDEETFTYIVKLNHANYRKNTNLMKEFIQQQAYINGIQLDSNEFQQRVEIRRDGTQFDFKIKSNKKLNEYDLKNIFPTESYDSQSPIKTFRGFELVSHSRRQKTSYYHDDDDDYGTQFITCQKCVY</sequence>